<dbReference type="EMBL" id="BARS01018833">
    <property type="protein sequence ID" value="GAF85989.1"/>
    <property type="molecule type" value="Genomic_DNA"/>
</dbReference>
<name>X0SYG9_9ZZZZ</name>
<comment type="caution">
    <text evidence="1">The sequence shown here is derived from an EMBL/GenBank/DDBJ whole genome shotgun (WGS) entry which is preliminary data.</text>
</comment>
<accession>X0SYG9</accession>
<sequence>MSKALKQEINNCYGCPFMESSFSKKLYNKKAEDVYIHICFHTKKKLYKDFHIPKWCVLPDYK</sequence>
<proteinExistence type="predicted"/>
<organism evidence="1">
    <name type="scientific">marine sediment metagenome</name>
    <dbReference type="NCBI Taxonomy" id="412755"/>
    <lineage>
        <taxon>unclassified sequences</taxon>
        <taxon>metagenomes</taxon>
        <taxon>ecological metagenomes</taxon>
    </lineage>
</organism>
<reference evidence="1" key="1">
    <citation type="journal article" date="2014" name="Front. Microbiol.">
        <title>High frequency of phylogenetically diverse reductive dehalogenase-homologous genes in deep subseafloor sedimentary metagenomes.</title>
        <authorList>
            <person name="Kawai M."/>
            <person name="Futagami T."/>
            <person name="Toyoda A."/>
            <person name="Takaki Y."/>
            <person name="Nishi S."/>
            <person name="Hori S."/>
            <person name="Arai W."/>
            <person name="Tsubouchi T."/>
            <person name="Morono Y."/>
            <person name="Uchiyama I."/>
            <person name="Ito T."/>
            <person name="Fujiyama A."/>
            <person name="Inagaki F."/>
            <person name="Takami H."/>
        </authorList>
    </citation>
    <scope>NUCLEOTIDE SEQUENCE</scope>
    <source>
        <strain evidence="1">Expedition CK06-06</strain>
    </source>
</reference>
<dbReference type="AlphaFoldDB" id="X0SYG9"/>
<evidence type="ECO:0000313" key="1">
    <source>
        <dbReference type="EMBL" id="GAF85989.1"/>
    </source>
</evidence>
<gene>
    <name evidence="1" type="ORF">S01H1_30588</name>
</gene>
<protein>
    <submittedName>
        <fullName evidence="1">Uncharacterized protein</fullName>
    </submittedName>
</protein>